<evidence type="ECO:0000256" key="6">
    <source>
        <dbReference type="SAM" id="Phobius"/>
    </source>
</evidence>
<reference evidence="7 8" key="1">
    <citation type="submission" date="2019-10" db="EMBL/GenBank/DDBJ databases">
        <title>Gracilibacillus sp. nov. isolated from rice seeds.</title>
        <authorList>
            <person name="He S."/>
        </authorList>
    </citation>
    <scope>NUCLEOTIDE SEQUENCE [LARGE SCALE GENOMIC DNA]</scope>
    <source>
        <strain evidence="7 8">TD8</strain>
    </source>
</reference>
<dbReference type="InterPro" id="IPR051461">
    <property type="entry name" value="UPF0750_membrane"/>
</dbReference>
<dbReference type="RefSeq" id="WP_153402018.1">
    <property type="nucleotide sequence ID" value="NZ_ML762426.1"/>
</dbReference>
<feature type="transmembrane region" description="Helical" evidence="6">
    <location>
        <begin position="106"/>
        <end position="124"/>
    </location>
</feature>
<feature type="transmembrane region" description="Helical" evidence="6">
    <location>
        <begin position="49"/>
        <end position="69"/>
    </location>
</feature>
<dbReference type="Pfam" id="PF02588">
    <property type="entry name" value="YitT_membrane"/>
    <property type="match status" value="1"/>
</dbReference>
<proteinExistence type="predicted"/>
<comment type="caution">
    <text evidence="7">The sequence shown here is derived from an EMBL/GenBank/DDBJ whole genome shotgun (WGS) entry which is preliminary data.</text>
</comment>
<evidence type="ECO:0000313" key="7">
    <source>
        <dbReference type="EMBL" id="KAB8138297.1"/>
    </source>
</evidence>
<dbReference type="OrthoDB" id="2182285at2"/>
<dbReference type="AlphaFoldDB" id="A0A7C8GUA9"/>
<name>A0A7C8GUA9_9BACI</name>
<comment type="subcellular location">
    <subcellularLocation>
        <location evidence="1">Cell membrane</location>
        <topology evidence="1">Multi-pass membrane protein</topology>
    </subcellularLocation>
</comment>
<evidence type="ECO:0000313" key="8">
    <source>
        <dbReference type="Proteomes" id="UP000480246"/>
    </source>
</evidence>
<evidence type="ECO:0000256" key="4">
    <source>
        <dbReference type="ARBA" id="ARBA00022989"/>
    </source>
</evidence>
<keyword evidence="5 6" id="KW-0472">Membrane</keyword>
<dbReference type="EMBL" id="WEID01000020">
    <property type="protein sequence ID" value="KAB8138297.1"/>
    <property type="molecule type" value="Genomic_DNA"/>
</dbReference>
<sequence>MKLRSLWKKSGLVILGGICQGFGMGLFLFPNSIPSGGAGGIAVLLNHWFSMNVGFALWIVNFTLMMIGLNYLGKRFTMWTLVSISVTSIAIDFFESFLQVPDRNIFLDLIIGSFFLGMGIGILMRNNVSNGGSGVIAVMISHKRNILPGKPLFYINMLIFVFTSIVISLHIIVLALISQWISTRIVNFVCDFELQRPYQLALRKKR</sequence>
<feature type="transmembrane region" description="Helical" evidence="6">
    <location>
        <begin position="76"/>
        <end position="94"/>
    </location>
</feature>
<dbReference type="Proteomes" id="UP000480246">
    <property type="component" value="Unassembled WGS sequence"/>
</dbReference>
<accession>A0A7C8GUA9</accession>
<evidence type="ECO:0000256" key="5">
    <source>
        <dbReference type="ARBA" id="ARBA00023136"/>
    </source>
</evidence>
<evidence type="ECO:0000256" key="2">
    <source>
        <dbReference type="ARBA" id="ARBA00022475"/>
    </source>
</evidence>
<keyword evidence="4 6" id="KW-1133">Transmembrane helix</keyword>
<keyword evidence="8" id="KW-1185">Reference proteome</keyword>
<gene>
    <name evidence="7" type="ORF">F9U64_05550</name>
</gene>
<protein>
    <submittedName>
        <fullName evidence="7">YitT family protein</fullName>
    </submittedName>
</protein>
<evidence type="ECO:0000256" key="1">
    <source>
        <dbReference type="ARBA" id="ARBA00004651"/>
    </source>
</evidence>
<keyword evidence="2" id="KW-1003">Cell membrane</keyword>
<dbReference type="PANTHER" id="PTHR33545:SF9">
    <property type="entry name" value="UPF0750 MEMBRANE PROTEIN YITE"/>
    <property type="match status" value="1"/>
</dbReference>
<feature type="transmembrane region" description="Helical" evidence="6">
    <location>
        <begin position="152"/>
        <end position="177"/>
    </location>
</feature>
<keyword evidence="3 6" id="KW-0812">Transmembrane</keyword>
<dbReference type="PANTHER" id="PTHR33545">
    <property type="entry name" value="UPF0750 MEMBRANE PROTEIN YITT-RELATED"/>
    <property type="match status" value="1"/>
</dbReference>
<feature type="transmembrane region" description="Helical" evidence="6">
    <location>
        <begin position="12"/>
        <end position="29"/>
    </location>
</feature>
<organism evidence="7 8">
    <name type="scientific">Gracilibacillus oryzae</name>
    <dbReference type="NCBI Taxonomy" id="1672701"/>
    <lineage>
        <taxon>Bacteria</taxon>
        <taxon>Bacillati</taxon>
        <taxon>Bacillota</taxon>
        <taxon>Bacilli</taxon>
        <taxon>Bacillales</taxon>
        <taxon>Bacillaceae</taxon>
        <taxon>Gracilibacillus</taxon>
    </lineage>
</organism>
<dbReference type="InterPro" id="IPR003740">
    <property type="entry name" value="YitT"/>
</dbReference>
<dbReference type="GO" id="GO:0005886">
    <property type="term" value="C:plasma membrane"/>
    <property type="evidence" value="ECO:0007669"/>
    <property type="project" value="UniProtKB-SubCell"/>
</dbReference>
<evidence type="ECO:0000256" key="3">
    <source>
        <dbReference type="ARBA" id="ARBA00022692"/>
    </source>
</evidence>